<name>A0ABQ2IP43_9PSEU</name>
<dbReference type="Proteomes" id="UP000597656">
    <property type="component" value="Unassembled WGS sequence"/>
</dbReference>
<sequence length="139" mass="15089">MRMDEGDWVGLYRNIGGPSGCWSWDEVGTTWRGRYAGSQELRSSIEIVDSVLASGVADRLLALTAMDDLAVASAQAPGRGTITVISPANFPVVPGHMGLSFYSEDGRREFRQYLAEDAVEAFWDVVGEKFGITRVRAGG</sequence>
<reference evidence="2" key="1">
    <citation type="journal article" date="2019" name="Int. J. Syst. Evol. Microbiol.">
        <title>The Global Catalogue of Microorganisms (GCM) 10K type strain sequencing project: providing services to taxonomists for standard genome sequencing and annotation.</title>
        <authorList>
            <consortium name="The Broad Institute Genomics Platform"/>
            <consortium name="The Broad Institute Genome Sequencing Center for Infectious Disease"/>
            <person name="Wu L."/>
            <person name="Ma J."/>
        </authorList>
    </citation>
    <scope>NUCLEOTIDE SEQUENCE [LARGE SCALE GENOMIC DNA]</scope>
    <source>
        <strain evidence="2">CGMCC 4.7319</strain>
    </source>
</reference>
<accession>A0ABQ2IP43</accession>
<evidence type="ECO:0000313" key="1">
    <source>
        <dbReference type="EMBL" id="GGN15150.1"/>
    </source>
</evidence>
<proteinExistence type="predicted"/>
<gene>
    <name evidence="1" type="ORF">GCM10011609_64660</name>
</gene>
<dbReference type="EMBL" id="BMNC01000012">
    <property type="protein sequence ID" value="GGN15150.1"/>
    <property type="molecule type" value="Genomic_DNA"/>
</dbReference>
<evidence type="ECO:0000313" key="2">
    <source>
        <dbReference type="Proteomes" id="UP000597656"/>
    </source>
</evidence>
<organism evidence="1 2">
    <name type="scientific">Lentzea pudingi</name>
    <dbReference type="NCBI Taxonomy" id="1789439"/>
    <lineage>
        <taxon>Bacteria</taxon>
        <taxon>Bacillati</taxon>
        <taxon>Actinomycetota</taxon>
        <taxon>Actinomycetes</taxon>
        <taxon>Pseudonocardiales</taxon>
        <taxon>Pseudonocardiaceae</taxon>
        <taxon>Lentzea</taxon>
    </lineage>
</organism>
<keyword evidence="2" id="KW-1185">Reference proteome</keyword>
<comment type="caution">
    <text evidence="1">The sequence shown here is derived from an EMBL/GenBank/DDBJ whole genome shotgun (WGS) entry which is preliminary data.</text>
</comment>
<protein>
    <submittedName>
        <fullName evidence="1">Uncharacterized protein</fullName>
    </submittedName>
</protein>